<comment type="caution">
    <text evidence="1">The sequence shown here is derived from an EMBL/GenBank/DDBJ whole genome shotgun (WGS) entry which is preliminary data.</text>
</comment>
<dbReference type="AlphaFoldDB" id="A0A4Q2U272"/>
<dbReference type="Proteomes" id="UP000290759">
    <property type="component" value="Unassembled WGS sequence"/>
</dbReference>
<keyword evidence="2" id="KW-1185">Reference proteome</keyword>
<evidence type="ECO:0000313" key="1">
    <source>
        <dbReference type="EMBL" id="RYC30230.1"/>
    </source>
</evidence>
<evidence type="ECO:0000313" key="2">
    <source>
        <dbReference type="Proteomes" id="UP000290759"/>
    </source>
</evidence>
<gene>
    <name evidence="1" type="ORF">D3273_19860</name>
</gene>
<reference evidence="1 2" key="2">
    <citation type="submission" date="2019-02" db="EMBL/GenBank/DDBJ databases">
        <title>'Lichenibacterium ramalinii' gen. nov. sp. nov., 'Lichenibacterium minor' gen. nov. sp. nov.</title>
        <authorList>
            <person name="Pankratov T."/>
        </authorList>
    </citation>
    <scope>NUCLEOTIDE SEQUENCE [LARGE SCALE GENOMIC DNA]</scope>
    <source>
        <strain evidence="1 2">RmlP026</strain>
    </source>
</reference>
<organism evidence="1 2">
    <name type="scientific">Lichenibacterium minor</name>
    <dbReference type="NCBI Taxonomy" id="2316528"/>
    <lineage>
        <taxon>Bacteria</taxon>
        <taxon>Pseudomonadati</taxon>
        <taxon>Pseudomonadota</taxon>
        <taxon>Alphaproteobacteria</taxon>
        <taxon>Hyphomicrobiales</taxon>
        <taxon>Lichenihabitantaceae</taxon>
        <taxon>Lichenibacterium</taxon>
    </lineage>
</organism>
<dbReference type="RefSeq" id="WP_129228633.1">
    <property type="nucleotide sequence ID" value="NZ_QYBB01000029.1"/>
</dbReference>
<accession>A0A4Q2U272</accession>
<sequence length="83" mass="9073">MSACYFVQAYKAKGSRLIGQASESYGYADEALAAAKRLARWRAGIVVLQRELDDEGIPRGLPRVLAIHGQVPQGWDEAERAVA</sequence>
<dbReference type="EMBL" id="QYBB01000029">
    <property type="protein sequence ID" value="RYC30230.1"/>
    <property type="molecule type" value="Genomic_DNA"/>
</dbReference>
<protein>
    <submittedName>
        <fullName evidence="1">Uncharacterized protein</fullName>
    </submittedName>
</protein>
<proteinExistence type="predicted"/>
<reference evidence="1 2" key="1">
    <citation type="submission" date="2018-12" db="EMBL/GenBank/DDBJ databases">
        <authorList>
            <person name="Grouzdev D.S."/>
            <person name="Krutkina M.S."/>
        </authorList>
    </citation>
    <scope>NUCLEOTIDE SEQUENCE [LARGE SCALE GENOMIC DNA]</scope>
    <source>
        <strain evidence="1 2">RmlP026</strain>
    </source>
</reference>
<name>A0A4Q2U272_9HYPH</name>